<dbReference type="PANTHER" id="PTHR12606:SF141">
    <property type="entry name" value="GH15225P-RELATED"/>
    <property type="match status" value="1"/>
</dbReference>
<sequence length="366" mass="43832">MNTLICDFFQKSGHDQQKDLNQDSYGENSLLRNDDKNNVDMEERKQTNKRRKRKHKKIKYIYKKRKNLNKKRKITLSGETINRKLKTFIGEAEQNKNINYTESIANAILDNQKKEEYEQIAKLNHMRAIKLQQLTDEQKRIVQQTFQTAEKNTQSTVYGKLRASDILRLKPRGWLNDEIVNSYGEMLEDRNKIRFNNGECGMIILMNSFFFTKLTSNAYDYNVFNRWISSKIKKIDVFKIGKTMFDLDKIIVPINMNDHWFCMCINIRKKRIEFYNSINTDHIKLYDRFKRCIEDEINNKKLIMKEEWSYYTPSSIPLQKNNFDCGVFTCKFMDWLCDDLNPDFEQEDVHGFRLKIAYELITNKLL</sequence>
<dbReference type="EMBL" id="ASPP01019194">
    <property type="protein sequence ID" value="ETO15372.1"/>
    <property type="molecule type" value="Genomic_DNA"/>
</dbReference>
<keyword evidence="2" id="KW-0645">Protease</keyword>
<feature type="compositionally biased region" description="Basic residues" evidence="5">
    <location>
        <begin position="47"/>
        <end position="56"/>
    </location>
</feature>
<dbReference type="InterPro" id="IPR003653">
    <property type="entry name" value="Peptidase_C48_C"/>
</dbReference>
<evidence type="ECO:0000259" key="6">
    <source>
        <dbReference type="PROSITE" id="PS50600"/>
    </source>
</evidence>
<dbReference type="PROSITE" id="PS50600">
    <property type="entry name" value="ULP_PROTEASE"/>
    <property type="match status" value="1"/>
</dbReference>
<dbReference type="GO" id="GO:0016926">
    <property type="term" value="P:protein desumoylation"/>
    <property type="evidence" value="ECO:0007669"/>
    <property type="project" value="TreeGrafter"/>
</dbReference>
<dbReference type="Pfam" id="PF02902">
    <property type="entry name" value="Peptidase_C48"/>
    <property type="match status" value="1"/>
</dbReference>
<organism evidence="7 8">
    <name type="scientific">Reticulomyxa filosa</name>
    <dbReference type="NCBI Taxonomy" id="46433"/>
    <lineage>
        <taxon>Eukaryota</taxon>
        <taxon>Sar</taxon>
        <taxon>Rhizaria</taxon>
        <taxon>Retaria</taxon>
        <taxon>Foraminifera</taxon>
        <taxon>Monothalamids</taxon>
        <taxon>Reticulomyxidae</taxon>
        <taxon>Reticulomyxa</taxon>
    </lineage>
</organism>
<evidence type="ECO:0000256" key="2">
    <source>
        <dbReference type="ARBA" id="ARBA00022670"/>
    </source>
</evidence>
<dbReference type="PANTHER" id="PTHR12606">
    <property type="entry name" value="SENTRIN/SUMO-SPECIFIC PROTEASE"/>
    <property type="match status" value="1"/>
</dbReference>
<evidence type="ECO:0000256" key="4">
    <source>
        <dbReference type="ARBA" id="ARBA00022807"/>
    </source>
</evidence>
<dbReference type="GO" id="GO:0005634">
    <property type="term" value="C:nucleus"/>
    <property type="evidence" value="ECO:0007669"/>
    <property type="project" value="TreeGrafter"/>
</dbReference>
<dbReference type="GO" id="GO:0016929">
    <property type="term" value="F:deSUMOylase activity"/>
    <property type="evidence" value="ECO:0007669"/>
    <property type="project" value="TreeGrafter"/>
</dbReference>
<keyword evidence="4" id="KW-0788">Thiol protease</keyword>
<feature type="compositionally biased region" description="Basic and acidic residues" evidence="5">
    <location>
        <begin position="32"/>
        <end position="46"/>
    </location>
</feature>
<evidence type="ECO:0000313" key="7">
    <source>
        <dbReference type="EMBL" id="ETO15372.1"/>
    </source>
</evidence>
<proteinExistence type="inferred from homology"/>
<dbReference type="Gene3D" id="3.40.395.10">
    <property type="entry name" value="Adenoviral Proteinase, Chain A"/>
    <property type="match status" value="1"/>
</dbReference>
<gene>
    <name evidence="7" type="ORF">RFI_21992</name>
</gene>
<dbReference type="Proteomes" id="UP000023152">
    <property type="component" value="Unassembled WGS sequence"/>
</dbReference>
<keyword evidence="8" id="KW-1185">Reference proteome</keyword>
<dbReference type="GO" id="GO:0006508">
    <property type="term" value="P:proteolysis"/>
    <property type="evidence" value="ECO:0007669"/>
    <property type="project" value="UniProtKB-KW"/>
</dbReference>
<feature type="compositionally biased region" description="Polar residues" evidence="5">
    <location>
        <begin position="22"/>
        <end position="31"/>
    </location>
</feature>
<dbReference type="InterPro" id="IPR038765">
    <property type="entry name" value="Papain-like_cys_pep_sf"/>
</dbReference>
<dbReference type="OrthoDB" id="1939479at2759"/>
<accession>X6MPP6</accession>
<evidence type="ECO:0000256" key="5">
    <source>
        <dbReference type="SAM" id="MobiDB-lite"/>
    </source>
</evidence>
<comment type="similarity">
    <text evidence="1">Belongs to the peptidase C48 family.</text>
</comment>
<reference evidence="7 8" key="1">
    <citation type="journal article" date="2013" name="Curr. Biol.">
        <title>The Genome of the Foraminiferan Reticulomyxa filosa.</title>
        <authorList>
            <person name="Glockner G."/>
            <person name="Hulsmann N."/>
            <person name="Schleicher M."/>
            <person name="Noegel A.A."/>
            <person name="Eichinger L."/>
            <person name="Gallinger C."/>
            <person name="Pawlowski J."/>
            <person name="Sierra R."/>
            <person name="Euteneuer U."/>
            <person name="Pillet L."/>
            <person name="Moustafa A."/>
            <person name="Platzer M."/>
            <person name="Groth M."/>
            <person name="Szafranski K."/>
            <person name="Schliwa M."/>
        </authorList>
    </citation>
    <scope>NUCLEOTIDE SEQUENCE [LARGE SCALE GENOMIC DNA]</scope>
</reference>
<evidence type="ECO:0000256" key="1">
    <source>
        <dbReference type="ARBA" id="ARBA00005234"/>
    </source>
</evidence>
<evidence type="ECO:0000313" key="8">
    <source>
        <dbReference type="Proteomes" id="UP000023152"/>
    </source>
</evidence>
<evidence type="ECO:0000256" key="3">
    <source>
        <dbReference type="ARBA" id="ARBA00022801"/>
    </source>
</evidence>
<comment type="caution">
    <text evidence="7">The sequence shown here is derived from an EMBL/GenBank/DDBJ whole genome shotgun (WGS) entry which is preliminary data.</text>
</comment>
<name>X6MPP6_RETFI</name>
<protein>
    <recommendedName>
        <fullName evidence="6">Ubiquitin-like protease family profile domain-containing protein</fullName>
    </recommendedName>
</protein>
<keyword evidence="3" id="KW-0378">Hydrolase</keyword>
<feature type="domain" description="Ubiquitin-like protease family profile" evidence="6">
    <location>
        <begin position="159"/>
        <end position="336"/>
    </location>
</feature>
<feature type="region of interest" description="Disordered" evidence="5">
    <location>
        <begin position="16"/>
        <end position="56"/>
    </location>
</feature>
<dbReference type="AlphaFoldDB" id="X6MPP6"/>
<dbReference type="SUPFAM" id="SSF54001">
    <property type="entry name" value="Cysteine proteinases"/>
    <property type="match status" value="1"/>
</dbReference>